<reference evidence="1" key="1">
    <citation type="submission" date="2018-05" db="EMBL/GenBank/DDBJ databases">
        <authorList>
            <person name="Lanie J.A."/>
            <person name="Ng W.-L."/>
            <person name="Kazmierczak K.M."/>
            <person name="Andrzejewski T.M."/>
            <person name="Davidsen T.M."/>
            <person name="Wayne K.J."/>
            <person name="Tettelin H."/>
            <person name="Glass J.I."/>
            <person name="Rusch D."/>
            <person name="Podicherti R."/>
            <person name="Tsui H.-C.T."/>
            <person name="Winkler M.E."/>
        </authorList>
    </citation>
    <scope>NUCLEOTIDE SEQUENCE</scope>
</reference>
<protein>
    <submittedName>
        <fullName evidence="1">Uncharacterized protein</fullName>
    </submittedName>
</protein>
<name>A0A382E3I2_9ZZZZ</name>
<accession>A0A382E3I2</accession>
<proteinExistence type="predicted"/>
<sequence length="136" mass="15241">LMALQGAFISHYWQNSVTSGDCYMPNSSAPQFSLGDGRGGHRNPVLSESSNGSYTNNRDYRGYVNLWGSIVQQERGYMIRNLPGPYNSWGPGIGYDKNYHYDYNLLDNPPPYYPDQSTVSGVIVLKIKSYGNQPES</sequence>
<organism evidence="1">
    <name type="scientific">marine metagenome</name>
    <dbReference type="NCBI Taxonomy" id="408172"/>
    <lineage>
        <taxon>unclassified sequences</taxon>
        <taxon>metagenomes</taxon>
        <taxon>ecological metagenomes</taxon>
    </lineage>
</organism>
<evidence type="ECO:0000313" key="1">
    <source>
        <dbReference type="EMBL" id="SVB44493.1"/>
    </source>
</evidence>
<dbReference type="AlphaFoldDB" id="A0A382E3I2"/>
<dbReference type="EMBL" id="UINC01042194">
    <property type="protein sequence ID" value="SVB44493.1"/>
    <property type="molecule type" value="Genomic_DNA"/>
</dbReference>
<gene>
    <name evidence="1" type="ORF">METZ01_LOCUS197347</name>
</gene>
<feature type="non-terminal residue" evidence="1">
    <location>
        <position position="1"/>
    </location>
</feature>